<feature type="signal peptide" evidence="1">
    <location>
        <begin position="1"/>
        <end position="26"/>
    </location>
</feature>
<name>A0A7J9ESA4_9ROSI</name>
<feature type="chain" id="PRO_5029551491" evidence="1">
    <location>
        <begin position="27"/>
        <end position="90"/>
    </location>
</feature>
<dbReference type="Proteomes" id="UP000593568">
    <property type="component" value="Unassembled WGS sequence"/>
</dbReference>
<keyword evidence="3" id="KW-1185">Reference proteome</keyword>
<dbReference type="EMBL" id="JABEZW010000009">
    <property type="protein sequence ID" value="MBA0775912.1"/>
    <property type="molecule type" value="Genomic_DNA"/>
</dbReference>
<reference evidence="2 3" key="1">
    <citation type="journal article" date="2019" name="Genome Biol. Evol.">
        <title>Insights into the evolution of the New World diploid cottons (Gossypium, subgenus Houzingenia) based on genome sequencing.</title>
        <authorList>
            <person name="Grover C.E."/>
            <person name="Arick M.A. 2nd"/>
            <person name="Thrash A."/>
            <person name="Conover J.L."/>
            <person name="Sanders W.S."/>
            <person name="Peterson D.G."/>
            <person name="Frelichowski J.E."/>
            <person name="Scheffler J.A."/>
            <person name="Scheffler B.E."/>
            <person name="Wendel J.F."/>
        </authorList>
    </citation>
    <scope>NUCLEOTIDE SEQUENCE [LARGE SCALE GENOMIC DNA]</scope>
    <source>
        <strain evidence="2">8</strain>
        <tissue evidence="2">Leaf</tissue>
    </source>
</reference>
<evidence type="ECO:0000313" key="3">
    <source>
        <dbReference type="Proteomes" id="UP000593568"/>
    </source>
</evidence>
<evidence type="ECO:0000313" key="2">
    <source>
        <dbReference type="EMBL" id="MBA0775912.1"/>
    </source>
</evidence>
<proteinExistence type="predicted"/>
<gene>
    <name evidence="2" type="ORF">Gotri_010997</name>
</gene>
<sequence>MEIMVSLHMMLMRVNFLVQLLVLCTGDVMELGGLLPGATHYLERARCLLISSNNLFTGGKSKPILIKEENKNLKFQSLGTLHQLKLIPSQ</sequence>
<comment type="caution">
    <text evidence="2">The sequence shown here is derived from an EMBL/GenBank/DDBJ whole genome shotgun (WGS) entry which is preliminary data.</text>
</comment>
<evidence type="ECO:0000256" key="1">
    <source>
        <dbReference type="SAM" id="SignalP"/>
    </source>
</evidence>
<protein>
    <submittedName>
        <fullName evidence="2">Uncharacterized protein</fullName>
    </submittedName>
</protein>
<accession>A0A7J9ESA4</accession>
<organism evidence="2 3">
    <name type="scientific">Gossypium trilobum</name>
    <dbReference type="NCBI Taxonomy" id="34281"/>
    <lineage>
        <taxon>Eukaryota</taxon>
        <taxon>Viridiplantae</taxon>
        <taxon>Streptophyta</taxon>
        <taxon>Embryophyta</taxon>
        <taxon>Tracheophyta</taxon>
        <taxon>Spermatophyta</taxon>
        <taxon>Magnoliopsida</taxon>
        <taxon>eudicotyledons</taxon>
        <taxon>Gunneridae</taxon>
        <taxon>Pentapetalae</taxon>
        <taxon>rosids</taxon>
        <taxon>malvids</taxon>
        <taxon>Malvales</taxon>
        <taxon>Malvaceae</taxon>
        <taxon>Malvoideae</taxon>
        <taxon>Gossypium</taxon>
    </lineage>
</organism>
<dbReference type="AlphaFoldDB" id="A0A7J9ESA4"/>
<keyword evidence="1" id="KW-0732">Signal</keyword>